<evidence type="ECO:0000313" key="1">
    <source>
        <dbReference type="EMBL" id="KID85106.1"/>
    </source>
</evidence>
<gene>
    <name evidence="1" type="ORF">MGU_07716</name>
</gene>
<dbReference type="AlphaFoldDB" id="A0A0B4H5R1"/>
<accession>A0A0B4H5R1</accession>
<comment type="caution">
    <text evidence="1">The sequence shown here is derived from an EMBL/GenBank/DDBJ whole genome shotgun (WGS) entry which is preliminary data.</text>
</comment>
<sequence>MAAMDRFDFCLDARVMLLIRNACAVDMDSSTKWRFPAAVHEAELRDAVPDKAISRRSAA</sequence>
<dbReference type="HOGENOM" id="CLU_2961309_0_0_1"/>
<dbReference type="Proteomes" id="UP000031192">
    <property type="component" value="Unassembled WGS sequence"/>
</dbReference>
<proteinExistence type="predicted"/>
<protein>
    <submittedName>
        <fullName evidence="1">Uncharacterized protein</fullName>
    </submittedName>
</protein>
<reference evidence="1 2" key="1">
    <citation type="journal article" date="2014" name="Proc. Natl. Acad. Sci. U.S.A.">
        <title>Trajectory and genomic determinants of fungal-pathogen speciation and host adaptation.</title>
        <authorList>
            <person name="Hu X."/>
            <person name="Xiao G."/>
            <person name="Zheng P."/>
            <person name="Shang Y."/>
            <person name="Su Y."/>
            <person name="Zhang X."/>
            <person name="Liu X."/>
            <person name="Zhan S."/>
            <person name="St Leger R.J."/>
            <person name="Wang C."/>
        </authorList>
    </citation>
    <scope>NUCLEOTIDE SEQUENCE [LARGE SCALE GENOMIC DNA]</scope>
    <source>
        <strain evidence="1 2">ARSEF 977</strain>
    </source>
</reference>
<organism evidence="1 2">
    <name type="scientific">Metarhizium guizhouense (strain ARSEF 977)</name>
    <dbReference type="NCBI Taxonomy" id="1276136"/>
    <lineage>
        <taxon>Eukaryota</taxon>
        <taxon>Fungi</taxon>
        <taxon>Dikarya</taxon>
        <taxon>Ascomycota</taxon>
        <taxon>Pezizomycotina</taxon>
        <taxon>Sordariomycetes</taxon>
        <taxon>Hypocreomycetidae</taxon>
        <taxon>Hypocreales</taxon>
        <taxon>Clavicipitaceae</taxon>
        <taxon>Metarhizium</taxon>
    </lineage>
</organism>
<evidence type="ECO:0000313" key="2">
    <source>
        <dbReference type="Proteomes" id="UP000031192"/>
    </source>
</evidence>
<name>A0A0B4H5R1_METGA</name>
<keyword evidence="2" id="KW-1185">Reference proteome</keyword>
<dbReference type="EMBL" id="AZNH01000034">
    <property type="protein sequence ID" value="KID85106.1"/>
    <property type="molecule type" value="Genomic_DNA"/>
</dbReference>